<comment type="caution">
    <text evidence="2">The sequence shown here is derived from an EMBL/GenBank/DDBJ whole genome shotgun (WGS) entry which is preliminary data.</text>
</comment>
<evidence type="ECO:0000313" key="3">
    <source>
        <dbReference type="Proteomes" id="UP000078397"/>
    </source>
</evidence>
<name>A0A179F0X8_METCM</name>
<reference evidence="2 3" key="1">
    <citation type="journal article" date="2016" name="PLoS Pathog.">
        <title>Biosynthesis of antibiotic leucinostatins in bio-control fungus Purpureocillium lilacinum and their inhibition on phytophthora revealed by genome mining.</title>
        <authorList>
            <person name="Wang G."/>
            <person name="Liu Z."/>
            <person name="Lin R."/>
            <person name="Li E."/>
            <person name="Mao Z."/>
            <person name="Ling J."/>
            <person name="Yang Y."/>
            <person name="Yin W.B."/>
            <person name="Xie B."/>
        </authorList>
    </citation>
    <scope>NUCLEOTIDE SEQUENCE [LARGE SCALE GENOMIC DNA]</scope>
    <source>
        <strain evidence="2">170</strain>
    </source>
</reference>
<keyword evidence="3" id="KW-1185">Reference proteome</keyword>
<evidence type="ECO:0000256" key="1">
    <source>
        <dbReference type="SAM" id="MobiDB-lite"/>
    </source>
</evidence>
<dbReference type="GeneID" id="28853996"/>
<organism evidence="2 3">
    <name type="scientific">Pochonia chlamydosporia 170</name>
    <dbReference type="NCBI Taxonomy" id="1380566"/>
    <lineage>
        <taxon>Eukaryota</taxon>
        <taxon>Fungi</taxon>
        <taxon>Dikarya</taxon>
        <taxon>Ascomycota</taxon>
        <taxon>Pezizomycotina</taxon>
        <taxon>Sordariomycetes</taxon>
        <taxon>Hypocreomycetidae</taxon>
        <taxon>Hypocreales</taxon>
        <taxon>Clavicipitaceae</taxon>
        <taxon>Pochonia</taxon>
    </lineage>
</organism>
<sequence length="85" mass="8981">MVVSPLGSPSLSMVQSSGRAGLAPPLPKPQVAVTSTSPHIFRPHSTWAVSRHPSDKFTPHEGLTQRVTCVSIQKGKGDPDKDIGV</sequence>
<feature type="region of interest" description="Disordered" evidence="1">
    <location>
        <begin position="1"/>
        <end position="33"/>
    </location>
</feature>
<dbReference type="RefSeq" id="XP_018137132.1">
    <property type="nucleotide sequence ID" value="XM_018290002.1"/>
</dbReference>
<protein>
    <submittedName>
        <fullName evidence="2">Uncharacterized protein</fullName>
    </submittedName>
</protein>
<dbReference type="EMBL" id="LSBJ02000012">
    <property type="protein sequence ID" value="OAQ59052.1"/>
    <property type="molecule type" value="Genomic_DNA"/>
</dbReference>
<gene>
    <name evidence="2" type="ORF">VFPPC_11972</name>
</gene>
<evidence type="ECO:0000313" key="2">
    <source>
        <dbReference type="EMBL" id="OAQ59052.1"/>
    </source>
</evidence>
<dbReference type="KEGG" id="pchm:VFPPC_11972"/>
<proteinExistence type="predicted"/>
<dbReference type="AlphaFoldDB" id="A0A179F0X8"/>
<accession>A0A179F0X8</accession>
<dbReference type="Proteomes" id="UP000078397">
    <property type="component" value="Unassembled WGS sequence"/>
</dbReference>
<feature type="compositionally biased region" description="Polar residues" evidence="1">
    <location>
        <begin position="7"/>
        <end position="18"/>
    </location>
</feature>